<dbReference type="Proteomes" id="UP001642484">
    <property type="component" value="Unassembled WGS sequence"/>
</dbReference>
<dbReference type="SUPFAM" id="SSF54593">
    <property type="entry name" value="Glyoxalase/Bleomycin resistance protein/Dihydroxybiphenyl dioxygenase"/>
    <property type="match status" value="1"/>
</dbReference>
<name>A0ABP0NRJ9_9DINO</name>
<keyword evidence="2" id="KW-1185">Reference proteome</keyword>
<dbReference type="PANTHER" id="PTHR40280:SF1">
    <property type="entry name" value="VOC DOMAIN-CONTAINING PROTEIN"/>
    <property type="match status" value="1"/>
</dbReference>
<gene>
    <name evidence="1" type="ORF">CCMP2556_LOCUS32449</name>
</gene>
<reference evidence="1 2" key="1">
    <citation type="submission" date="2024-02" db="EMBL/GenBank/DDBJ databases">
        <authorList>
            <person name="Chen Y."/>
            <person name="Shah S."/>
            <person name="Dougan E. K."/>
            <person name="Thang M."/>
            <person name="Chan C."/>
        </authorList>
    </citation>
    <scope>NUCLEOTIDE SEQUENCE [LARGE SCALE GENOMIC DNA]</scope>
</reference>
<dbReference type="Gene3D" id="3.10.180.10">
    <property type="entry name" value="2,3-Dihydroxybiphenyl 1,2-Dioxygenase, domain 1"/>
    <property type="match status" value="1"/>
</dbReference>
<accession>A0ABP0NRJ9</accession>
<dbReference type="EMBL" id="CAXAMN010022069">
    <property type="protein sequence ID" value="CAK9066083.1"/>
    <property type="molecule type" value="Genomic_DNA"/>
</dbReference>
<comment type="caution">
    <text evidence="1">The sequence shown here is derived from an EMBL/GenBank/DDBJ whole genome shotgun (WGS) entry which is preliminary data.</text>
</comment>
<dbReference type="InterPro" id="IPR029068">
    <property type="entry name" value="Glyas_Bleomycin-R_OHBP_Dase"/>
</dbReference>
<proteinExistence type="predicted"/>
<organism evidence="1 2">
    <name type="scientific">Durusdinium trenchii</name>
    <dbReference type="NCBI Taxonomy" id="1381693"/>
    <lineage>
        <taxon>Eukaryota</taxon>
        <taxon>Sar</taxon>
        <taxon>Alveolata</taxon>
        <taxon>Dinophyceae</taxon>
        <taxon>Suessiales</taxon>
        <taxon>Symbiodiniaceae</taxon>
        <taxon>Durusdinium</taxon>
    </lineage>
</organism>
<evidence type="ECO:0000313" key="1">
    <source>
        <dbReference type="EMBL" id="CAK9066083.1"/>
    </source>
</evidence>
<dbReference type="PANTHER" id="PTHR40280">
    <property type="entry name" value="BLR6907 PROTEIN"/>
    <property type="match status" value="1"/>
</dbReference>
<sequence>MCAPDQSCVQYWLLPERAPEWYRKLVLGTGSGDLHVRSAPKDSLPLLGHIELTVPKLEDAKLFWMEGLGCDETYNASTRELWAHLGPSQVRFKEGSSSTSWPGEIRIWVEDIRSVADMLNMLGRTLDTKIVEEMREARTGGEYAALLHDPGLKNKIEASEAPGGWSAALRQIPIGLSAQAKKKNALAISDAVVHLPTRTQIQGVARFYDHYIGSAITKKYAVYEAQALMDICIIHFAPGAKLHQTLTYKADKRYTVPSSLSSVCIYMKDHGQFHLAYAKCKTSDLLSIECSKKSWEEIESQKEFLITGVMDPQDHSMVLRLPHILRTLDHPECPLRPS</sequence>
<protein>
    <submittedName>
        <fullName evidence="1">Uncharacterized protein</fullName>
    </submittedName>
</protein>
<evidence type="ECO:0000313" key="2">
    <source>
        <dbReference type="Proteomes" id="UP001642484"/>
    </source>
</evidence>